<comment type="similarity">
    <text evidence="4">Belongs to the adenylyl cyclase class-4/guanylyl cyclase family.</text>
</comment>
<sequence length="526" mass="59395">MGKILLVFDRNESDFQLLLQLLESRFAEYEVSCCEKEEALLAAIESQPIAILIDHSFNGSGGYSVITSLKGSEFTRNIPIYLFHDFLDLKSVAEAVTLGADDFFRKPIVQEELVPRLTVMLRNAQTVNDLRSTSQQLNDFSVAATKAGNSLIMISSTGDIEWVNGGFEKLYGCNLKLFKESFGSNMFSDNLSHKTVAAFKRCRENGEYVTYENSWTMKNGVVKDIQTSLSPVYDHWGNFFKIICIETDISDFKAVERELGDKHAHITEANQLLEQQRSEIEEQKRSLEDEKKKSEELLQNILPMEIARQLTRKGTAKPKPYKDVSVLFTDFVGFSSLTRAYDALDLIEILDHYFQRFEQIGEGHFLEKIKTIGDAYMCAGGLPRTNKSHAFDTVLAALEIKKFVQEKAVSDQLLDKSAWQVRIGIHSGDVIAGVIGRKKFAYDIWGDTVNVASRMEQASEPGKINISQSTYDKIKDFFECTPRGEIPVKNIGSISMYYVERILPELSDDLDGVLPNAAFKKILSTY</sequence>
<dbReference type="STRING" id="1640674.SAMN05216323_100310"/>
<dbReference type="SUPFAM" id="SSF52172">
    <property type="entry name" value="CheY-like"/>
    <property type="match status" value="1"/>
</dbReference>
<dbReference type="PROSITE" id="PS50125">
    <property type="entry name" value="GUANYLATE_CYCLASE_2"/>
    <property type="match status" value="1"/>
</dbReference>
<dbReference type="EMBL" id="FMYP01000003">
    <property type="protein sequence ID" value="SDB84082.1"/>
    <property type="molecule type" value="Genomic_DNA"/>
</dbReference>
<dbReference type="InterPro" id="IPR000700">
    <property type="entry name" value="PAS-assoc_C"/>
</dbReference>
<dbReference type="PROSITE" id="PS50110">
    <property type="entry name" value="RESPONSE_REGULATORY"/>
    <property type="match status" value="1"/>
</dbReference>
<keyword evidence="3" id="KW-0597">Phosphoprotein</keyword>
<dbReference type="GO" id="GO:0004383">
    <property type="term" value="F:guanylate cyclase activity"/>
    <property type="evidence" value="ECO:0007669"/>
    <property type="project" value="TreeGrafter"/>
</dbReference>
<name>A0A1G6GPW9_9BACT</name>
<dbReference type="InterPro" id="IPR001789">
    <property type="entry name" value="Sig_transdc_resp-reg_receiver"/>
</dbReference>
<dbReference type="Gene3D" id="3.30.450.20">
    <property type="entry name" value="PAS domain"/>
    <property type="match status" value="1"/>
</dbReference>
<evidence type="ECO:0000259" key="6">
    <source>
        <dbReference type="PROSITE" id="PS50110"/>
    </source>
</evidence>
<dbReference type="OrthoDB" id="5728337at2"/>
<dbReference type="Pfam" id="PF00211">
    <property type="entry name" value="Guanylate_cyc"/>
    <property type="match status" value="1"/>
</dbReference>
<dbReference type="PANTHER" id="PTHR45655:SF13">
    <property type="entry name" value="SOLUBLE GUANYLATE CYCLASE GCY-32-RELATED"/>
    <property type="match status" value="1"/>
</dbReference>
<gene>
    <name evidence="9" type="ORF">SAMN05216323_100310</name>
</gene>
<dbReference type="CDD" id="cd00130">
    <property type="entry name" value="PAS"/>
    <property type="match status" value="1"/>
</dbReference>
<reference evidence="9 10" key="1">
    <citation type="submission" date="2016-09" db="EMBL/GenBank/DDBJ databases">
        <authorList>
            <person name="Capua I."/>
            <person name="De Benedictis P."/>
            <person name="Joannis T."/>
            <person name="Lombin L.H."/>
            <person name="Cattoli G."/>
        </authorList>
    </citation>
    <scope>NUCLEOTIDE SEQUENCE [LARGE SCALE GENOMIC DNA]</scope>
    <source>
        <strain evidence="9 10">A7P-90m</strain>
    </source>
</reference>
<keyword evidence="1" id="KW-0547">Nucleotide-binding</keyword>
<evidence type="ECO:0000259" key="7">
    <source>
        <dbReference type="PROSITE" id="PS50113"/>
    </source>
</evidence>
<evidence type="ECO:0000256" key="2">
    <source>
        <dbReference type="ARBA" id="ARBA00023239"/>
    </source>
</evidence>
<dbReference type="InterPro" id="IPR001054">
    <property type="entry name" value="A/G_cyclase"/>
</dbReference>
<dbReference type="SMART" id="SM00044">
    <property type="entry name" value="CYCc"/>
    <property type="match status" value="1"/>
</dbReference>
<dbReference type="Proteomes" id="UP000199452">
    <property type="component" value="Unassembled WGS sequence"/>
</dbReference>
<evidence type="ECO:0000256" key="4">
    <source>
        <dbReference type="RuleBase" id="RU000405"/>
    </source>
</evidence>
<organism evidence="9 10">
    <name type="scientific">Williamwhitmania taraxaci</name>
    <dbReference type="NCBI Taxonomy" id="1640674"/>
    <lineage>
        <taxon>Bacteria</taxon>
        <taxon>Pseudomonadati</taxon>
        <taxon>Bacteroidota</taxon>
        <taxon>Bacteroidia</taxon>
        <taxon>Bacteroidales</taxon>
        <taxon>Williamwhitmaniaceae</taxon>
        <taxon>Williamwhitmania</taxon>
    </lineage>
</organism>
<dbReference type="PANTHER" id="PTHR45655">
    <property type="entry name" value="GUANYLATE CYCLASE SOLUBLE SUBUNIT BETA-2"/>
    <property type="match status" value="1"/>
</dbReference>
<keyword evidence="5" id="KW-0175">Coiled coil</keyword>
<evidence type="ECO:0000256" key="5">
    <source>
        <dbReference type="SAM" id="Coils"/>
    </source>
</evidence>
<protein>
    <submittedName>
        <fullName evidence="9">PAS domain S-box-containing protein</fullName>
    </submittedName>
</protein>
<dbReference type="Gene3D" id="3.40.50.2300">
    <property type="match status" value="1"/>
</dbReference>
<keyword evidence="10" id="KW-1185">Reference proteome</keyword>
<evidence type="ECO:0000259" key="8">
    <source>
        <dbReference type="PROSITE" id="PS50125"/>
    </source>
</evidence>
<keyword evidence="2 4" id="KW-0456">Lyase</keyword>
<dbReference type="InterPro" id="IPR000014">
    <property type="entry name" value="PAS"/>
</dbReference>
<dbReference type="CDD" id="cd07302">
    <property type="entry name" value="CHD"/>
    <property type="match status" value="1"/>
</dbReference>
<dbReference type="SUPFAM" id="SSF55785">
    <property type="entry name" value="PYP-like sensor domain (PAS domain)"/>
    <property type="match status" value="1"/>
</dbReference>
<feature type="domain" description="Guanylate cyclase" evidence="8">
    <location>
        <begin position="325"/>
        <end position="456"/>
    </location>
</feature>
<proteinExistence type="inferred from homology"/>
<dbReference type="GO" id="GO:0000160">
    <property type="term" value="P:phosphorelay signal transduction system"/>
    <property type="evidence" value="ECO:0007669"/>
    <property type="project" value="InterPro"/>
</dbReference>
<dbReference type="InterPro" id="IPR018297">
    <property type="entry name" value="A/G_cyclase_CS"/>
</dbReference>
<feature type="domain" description="Response regulatory" evidence="6">
    <location>
        <begin position="4"/>
        <end position="121"/>
    </location>
</feature>
<dbReference type="InterPro" id="IPR035965">
    <property type="entry name" value="PAS-like_dom_sf"/>
</dbReference>
<dbReference type="GO" id="GO:0070482">
    <property type="term" value="P:response to oxygen levels"/>
    <property type="evidence" value="ECO:0007669"/>
    <property type="project" value="TreeGrafter"/>
</dbReference>
<feature type="domain" description="PAC" evidence="7">
    <location>
        <begin position="209"/>
        <end position="261"/>
    </location>
</feature>
<accession>A0A1G6GPW9</accession>
<dbReference type="SUPFAM" id="SSF55073">
    <property type="entry name" value="Nucleotide cyclase"/>
    <property type="match status" value="1"/>
</dbReference>
<dbReference type="Gene3D" id="3.30.70.1230">
    <property type="entry name" value="Nucleotide cyclase"/>
    <property type="match status" value="1"/>
</dbReference>
<dbReference type="InterPro" id="IPR011006">
    <property type="entry name" value="CheY-like_superfamily"/>
</dbReference>
<feature type="coiled-coil region" evidence="5">
    <location>
        <begin position="263"/>
        <end position="300"/>
    </location>
</feature>
<evidence type="ECO:0000256" key="1">
    <source>
        <dbReference type="ARBA" id="ARBA00022741"/>
    </source>
</evidence>
<evidence type="ECO:0000313" key="9">
    <source>
        <dbReference type="EMBL" id="SDB84082.1"/>
    </source>
</evidence>
<feature type="modified residue" description="4-aspartylphosphate" evidence="3">
    <location>
        <position position="54"/>
    </location>
</feature>
<dbReference type="GO" id="GO:0008074">
    <property type="term" value="C:guanylate cyclase complex, soluble"/>
    <property type="evidence" value="ECO:0007669"/>
    <property type="project" value="TreeGrafter"/>
</dbReference>
<dbReference type="Pfam" id="PF00072">
    <property type="entry name" value="Response_reg"/>
    <property type="match status" value="1"/>
</dbReference>
<dbReference type="PROSITE" id="PS00452">
    <property type="entry name" value="GUANYLATE_CYCLASE_1"/>
    <property type="match status" value="1"/>
</dbReference>
<dbReference type="NCBIfam" id="TIGR00229">
    <property type="entry name" value="sensory_box"/>
    <property type="match status" value="1"/>
</dbReference>
<dbReference type="GO" id="GO:0000166">
    <property type="term" value="F:nucleotide binding"/>
    <property type="evidence" value="ECO:0007669"/>
    <property type="project" value="UniProtKB-KW"/>
</dbReference>
<dbReference type="RefSeq" id="WP_092434563.1">
    <property type="nucleotide sequence ID" value="NZ_FMYP01000003.1"/>
</dbReference>
<dbReference type="AlphaFoldDB" id="A0A1G6GPW9"/>
<evidence type="ECO:0000313" key="10">
    <source>
        <dbReference type="Proteomes" id="UP000199452"/>
    </source>
</evidence>
<evidence type="ECO:0000256" key="3">
    <source>
        <dbReference type="PROSITE-ProRule" id="PRU00169"/>
    </source>
</evidence>
<dbReference type="InterPro" id="IPR029787">
    <property type="entry name" value="Nucleotide_cyclase"/>
</dbReference>
<dbReference type="PROSITE" id="PS50113">
    <property type="entry name" value="PAC"/>
    <property type="match status" value="1"/>
</dbReference>
<dbReference type="GO" id="GO:0019934">
    <property type="term" value="P:cGMP-mediated signaling"/>
    <property type="evidence" value="ECO:0007669"/>
    <property type="project" value="TreeGrafter"/>
</dbReference>
<dbReference type="GO" id="GO:0004016">
    <property type="term" value="F:adenylate cyclase activity"/>
    <property type="evidence" value="ECO:0007669"/>
    <property type="project" value="UniProtKB-ARBA"/>
</dbReference>